<accession>A0ACC2CAE7</accession>
<keyword evidence="2" id="KW-1185">Reference proteome</keyword>
<reference evidence="2" key="1">
    <citation type="journal article" date="2024" name="Proc. Natl. Acad. Sci. U.S.A.">
        <title>Extraordinary preservation of gene collinearity over three hundred million years revealed in homosporous lycophytes.</title>
        <authorList>
            <person name="Li C."/>
            <person name="Wickell D."/>
            <person name="Kuo L.Y."/>
            <person name="Chen X."/>
            <person name="Nie B."/>
            <person name="Liao X."/>
            <person name="Peng D."/>
            <person name="Ji J."/>
            <person name="Jenkins J."/>
            <person name="Williams M."/>
            <person name="Shu S."/>
            <person name="Plott C."/>
            <person name="Barry K."/>
            <person name="Rajasekar S."/>
            <person name="Grimwood J."/>
            <person name="Han X."/>
            <person name="Sun S."/>
            <person name="Hou Z."/>
            <person name="He W."/>
            <person name="Dai G."/>
            <person name="Sun C."/>
            <person name="Schmutz J."/>
            <person name="Leebens-Mack J.H."/>
            <person name="Li F.W."/>
            <person name="Wang L."/>
        </authorList>
    </citation>
    <scope>NUCLEOTIDE SEQUENCE [LARGE SCALE GENOMIC DNA]</scope>
    <source>
        <strain evidence="2">cv. PW_Plant_1</strain>
    </source>
</reference>
<name>A0ACC2CAE7_DIPCM</name>
<sequence length="134" mass="14920">MASTSEVKRDAVAWVGQDEAFKKAIQLLQAFNLPGGILPLQNVIEVGFVRATGYMWILLKNNIEHEFQTIGKVLSYSTEISGYLERNRIKNLTGVKAKELLYKAPVLEISVEGSKITFKSNGGLSKTFPIEAFR</sequence>
<organism evidence="1 2">
    <name type="scientific">Diphasiastrum complanatum</name>
    <name type="common">Issler's clubmoss</name>
    <name type="synonym">Lycopodium complanatum</name>
    <dbReference type="NCBI Taxonomy" id="34168"/>
    <lineage>
        <taxon>Eukaryota</taxon>
        <taxon>Viridiplantae</taxon>
        <taxon>Streptophyta</taxon>
        <taxon>Embryophyta</taxon>
        <taxon>Tracheophyta</taxon>
        <taxon>Lycopodiopsida</taxon>
        <taxon>Lycopodiales</taxon>
        <taxon>Lycopodiaceae</taxon>
        <taxon>Lycopodioideae</taxon>
        <taxon>Diphasiastrum</taxon>
    </lineage>
</organism>
<dbReference type="EMBL" id="CM055102">
    <property type="protein sequence ID" value="KAJ7538945.1"/>
    <property type="molecule type" value="Genomic_DNA"/>
</dbReference>
<protein>
    <submittedName>
        <fullName evidence="1">Uncharacterized protein</fullName>
    </submittedName>
</protein>
<dbReference type="Proteomes" id="UP001162992">
    <property type="component" value="Chromosome 11"/>
</dbReference>
<evidence type="ECO:0000313" key="1">
    <source>
        <dbReference type="EMBL" id="KAJ7538945.1"/>
    </source>
</evidence>
<evidence type="ECO:0000313" key="2">
    <source>
        <dbReference type="Proteomes" id="UP001162992"/>
    </source>
</evidence>
<proteinExistence type="predicted"/>
<comment type="caution">
    <text evidence="1">The sequence shown here is derived from an EMBL/GenBank/DDBJ whole genome shotgun (WGS) entry which is preliminary data.</text>
</comment>
<gene>
    <name evidence="1" type="ORF">O6H91_11G069800</name>
</gene>